<evidence type="ECO:0000256" key="1">
    <source>
        <dbReference type="ARBA" id="ARBA00012513"/>
    </source>
</evidence>
<evidence type="ECO:0000313" key="11">
    <source>
        <dbReference type="Proteomes" id="UP000199503"/>
    </source>
</evidence>
<keyword evidence="2" id="KW-0723">Serine/threonine-protein kinase</keyword>
<dbReference type="GO" id="GO:0004674">
    <property type="term" value="F:protein serine/threonine kinase activity"/>
    <property type="evidence" value="ECO:0007669"/>
    <property type="project" value="UniProtKB-KW"/>
</dbReference>
<dbReference type="Proteomes" id="UP000199503">
    <property type="component" value="Unassembled WGS sequence"/>
</dbReference>
<dbReference type="PANTHER" id="PTHR43289">
    <property type="entry name" value="MITOGEN-ACTIVATED PROTEIN KINASE KINASE KINASE 20-RELATED"/>
    <property type="match status" value="1"/>
</dbReference>
<dbReference type="InterPro" id="IPR011009">
    <property type="entry name" value="Kinase-like_dom_sf"/>
</dbReference>
<dbReference type="PROSITE" id="PS00107">
    <property type="entry name" value="PROTEIN_KINASE_ATP"/>
    <property type="match status" value="1"/>
</dbReference>
<dbReference type="Pfam" id="PF00069">
    <property type="entry name" value="Pkinase"/>
    <property type="match status" value="1"/>
</dbReference>
<keyword evidence="11" id="KW-1185">Reference proteome</keyword>
<dbReference type="AlphaFoldDB" id="A0A1H9PJ03"/>
<evidence type="ECO:0000256" key="7">
    <source>
        <dbReference type="PROSITE-ProRule" id="PRU10141"/>
    </source>
</evidence>
<dbReference type="GO" id="GO:0005524">
    <property type="term" value="F:ATP binding"/>
    <property type="evidence" value="ECO:0007669"/>
    <property type="project" value="UniProtKB-UniRule"/>
</dbReference>
<dbReference type="Gene3D" id="1.10.510.10">
    <property type="entry name" value="Transferase(Phosphotransferase) domain 1"/>
    <property type="match status" value="1"/>
</dbReference>
<keyword evidence="8" id="KW-1133">Transmembrane helix</keyword>
<evidence type="ECO:0000256" key="5">
    <source>
        <dbReference type="ARBA" id="ARBA00022777"/>
    </source>
</evidence>
<evidence type="ECO:0000256" key="4">
    <source>
        <dbReference type="ARBA" id="ARBA00022741"/>
    </source>
</evidence>
<dbReference type="InterPro" id="IPR008271">
    <property type="entry name" value="Ser/Thr_kinase_AS"/>
</dbReference>
<dbReference type="SMART" id="SM00220">
    <property type="entry name" value="S_TKc"/>
    <property type="match status" value="1"/>
</dbReference>
<dbReference type="InterPro" id="IPR017441">
    <property type="entry name" value="Protein_kinase_ATP_BS"/>
</dbReference>
<dbReference type="PROSITE" id="PS50011">
    <property type="entry name" value="PROTEIN_KINASE_DOM"/>
    <property type="match status" value="1"/>
</dbReference>
<gene>
    <name evidence="10" type="ORF">SAMN04488000_109121</name>
</gene>
<evidence type="ECO:0000256" key="2">
    <source>
        <dbReference type="ARBA" id="ARBA00022527"/>
    </source>
</evidence>
<evidence type="ECO:0000256" key="8">
    <source>
        <dbReference type="SAM" id="Phobius"/>
    </source>
</evidence>
<feature type="domain" description="Protein kinase" evidence="9">
    <location>
        <begin position="21"/>
        <end position="274"/>
    </location>
</feature>
<dbReference type="CDD" id="cd14014">
    <property type="entry name" value="STKc_PknB_like"/>
    <property type="match status" value="1"/>
</dbReference>
<keyword evidence="4 7" id="KW-0547">Nucleotide-binding</keyword>
<dbReference type="InterPro" id="IPR000719">
    <property type="entry name" value="Prot_kinase_dom"/>
</dbReference>
<dbReference type="Gene3D" id="3.30.200.20">
    <property type="entry name" value="Phosphorylase Kinase, domain 1"/>
    <property type="match status" value="1"/>
</dbReference>
<keyword evidence="8" id="KW-0472">Membrane</keyword>
<dbReference type="EC" id="2.7.11.1" evidence="1"/>
<name>A0A1H9PJ03_9PSEU</name>
<reference evidence="11" key="1">
    <citation type="submission" date="2016-10" db="EMBL/GenBank/DDBJ databases">
        <authorList>
            <person name="Varghese N."/>
            <person name="Submissions S."/>
        </authorList>
    </citation>
    <scope>NUCLEOTIDE SEQUENCE [LARGE SCALE GENOMIC DNA]</scope>
    <source>
        <strain evidence="11">DSM 44437</strain>
    </source>
</reference>
<proteinExistence type="predicted"/>
<organism evidence="10 11">
    <name type="scientific">Lentzea albida</name>
    <dbReference type="NCBI Taxonomy" id="65499"/>
    <lineage>
        <taxon>Bacteria</taxon>
        <taxon>Bacillati</taxon>
        <taxon>Actinomycetota</taxon>
        <taxon>Actinomycetes</taxon>
        <taxon>Pseudonocardiales</taxon>
        <taxon>Pseudonocardiaceae</taxon>
        <taxon>Lentzea</taxon>
    </lineage>
</organism>
<sequence length="551" mass="58522">MYVTGPGDRLPRMREVGNRRYRLDRELGRGGMGAVWLGKDTVLGREVAVKELLLPQGVPAAERAVYQERVLREARIASQLQDPAVVTVYDLISEDDQTYIVMELINAPTLESLVESSGPLGVRAAATLAGQLLNALEAAHASGVVHRDVKPGNVMVPGRGTAKLTDFGIAQAVDDPKLTATGTLIGSPAYMAPERLAGGDASPAWDLWALGATLFFAVEGRGAFDRPTTSATILAVMSERPVPRVTGPLGELITGLMEPDPARRTGVERAHRLIEAALLAETHASRRTGPVADGMPTVAGPALGAVLATLPAQGPPPPTSGPVAIGRFTPPPTSGPVAIGQFAPAPAFPVPPRRKRPVGAILAGTLIPLFLVGALVLLYFTVFKPMFTSWGLGTPDGPASTPAMQPVLTIGPGGDIADGVVSMAFRKSCLTWVPAKDVRKIESKDRVGCYAEHDVEVLDTVLANTEIEKDVPYPGAEELTKIGGTGCTRTFLSDKVNGQDKEKTLRYWVIIPTAEAWKVKTENGYRSSDRLIYCFVGKADGTKLVEPLMKD</sequence>
<feature type="binding site" evidence="7">
    <location>
        <position position="50"/>
    </location>
    <ligand>
        <name>ATP</name>
        <dbReference type="ChEBI" id="CHEBI:30616"/>
    </ligand>
</feature>
<protein>
    <recommendedName>
        <fullName evidence="1">non-specific serine/threonine protein kinase</fullName>
        <ecNumber evidence="1">2.7.11.1</ecNumber>
    </recommendedName>
</protein>
<dbReference type="PANTHER" id="PTHR43289:SF6">
    <property type="entry name" value="SERINE_THREONINE-PROTEIN KINASE NEKL-3"/>
    <property type="match status" value="1"/>
</dbReference>
<evidence type="ECO:0000256" key="3">
    <source>
        <dbReference type="ARBA" id="ARBA00022679"/>
    </source>
</evidence>
<evidence type="ECO:0000313" key="10">
    <source>
        <dbReference type="EMBL" id="SER47825.1"/>
    </source>
</evidence>
<keyword evidence="5 10" id="KW-0418">Kinase</keyword>
<dbReference type="SUPFAM" id="SSF56112">
    <property type="entry name" value="Protein kinase-like (PK-like)"/>
    <property type="match status" value="1"/>
</dbReference>
<dbReference type="EMBL" id="FOFV01000009">
    <property type="protein sequence ID" value="SER47825.1"/>
    <property type="molecule type" value="Genomic_DNA"/>
</dbReference>
<keyword evidence="6 7" id="KW-0067">ATP-binding</keyword>
<feature type="transmembrane region" description="Helical" evidence="8">
    <location>
        <begin position="358"/>
        <end position="380"/>
    </location>
</feature>
<dbReference type="PROSITE" id="PS00108">
    <property type="entry name" value="PROTEIN_KINASE_ST"/>
    <property type="match status" value="1"/>
</dbReference>
<accession>A0A1H9PJ03</accession>
<evidence type="ECO:0000256" key="6">
    <source>
        <dbReference type="ARBA" id="ARBA00022840"/>
    </source>
</evidence>
<evidence type="ECO:0000259" key="9">
    <source>
        <dbReference type="PROSITE" id="PS50011"/>
    </source>
</evidence>
<keyword evidence="3" id="KW-0808">Transferase</keyword>
<dbReference type="STRING" id="65499.SAMN04488000_109121"/>
<keyword evidence="8" id="KW-0812">Transmembrane</keyword>